<feature type="compositionally biased region" description="Polar residues" evidence="2">
    <location>
        <begin position="260"/>
        <end position="276"/>
    </location>
</feature>
<feature type="region of interest" description="Disordered" evidence="2">
    <location>
        <begin position="1"/>
        <end position="345"/>
    </location>
</feature>
<feature type="compositionally biased region" description="Basic residues" evidence="2">
    <location>
        <begin position="1"/>
        <end position="10"/>
    </location>
</feature>
<dbReference type="PROSITE" id="PS50238">
    <property type="entry name" value="RHOGAP"/>
    <property type="match status" value="1"/>
</dbReference>
<dbReference type="InterPro" id="IPR000198">
    <property type="entry name" value="RhoGAP_dom"/>
</dbReference>
<dbReference type="SUPFAM" id="SSF50729">
    <property type="entry name" value="PH domain-like"/>
    <property type="match status" value="1"/>
</dbReference>
<dbReference type="SMART" id="SM00233">
    <property type="entry name" value="PH"/>
    <property type="match status" value="1"/>
</dbReference>
<dbReference type="Gene3D" id="1.10.555.10">
    <property type="entry name" value="Rho GTPase activation protein"/>
    <property type="match status" value="1"/>
</dbReference>
<organism evidence="5 6">
    <name type="scientific">Pythium oligandrum</name>
    <name type="common">Mycoparasitic fungus</name>
    <dbReference type="NCBI Taxonomy" id="41045"/>
    <lineage>
        <taxon>Eukaryota</taxon>
        <taxon>Sar</taxon>
        <taxon>Stramenopiles</taxon>
        <taxon>Oomycota</taxon>
        <taxon>Peronosporomycetes</taxon>
        <taxon>Pythiales</taxon>
        <taxon>Pythiaceae</taxon>
        <taxon>Pythium</taxon>
    </lineage>
</organism>
<feature type="compositionally biased region" description="Polar residues" evidence="2">
    <location>
        <begin position="47"/>
        <end position="65"/>
    </location>
</feature>
<dbReference type="InterPro" id="IPR051025">
    <property type="entry name" value="RhoGAP"/>
</dbReference>
<protein>
    <submittedName>
        <fullName evidence="5">Uncharacterized protein</fullName>
    </submittedName>
</protein>
<dbReference type="GO" id="GO:0007165">
    <property type="term" value="P:signal transduction"/>
    <property type="evidence" value="ECO:0007669"/>
    <property type="project" value="InterPro"/>
</dbReference>
<dbReference type="Proteomes" id="UP000794436">
    <property type="component" value="Unassembled WGS sequence"/>
</dbReference>
<dbReference type="AlphaFoldDB" id="A0A8K1C7U9"/>
<proteinExistence type="predicted"/>
<feature type="region of interest" description="Disordered" evidence="2">
    <location>
        <begin position="510"/>
        <end position="534"/>
    </location>
</feature>
<evidence type="ECO:0000259" key="4">
    <source>
        <dbReference type="PROSITE" id="PS50238"/>
    </source>
</evidence>
<dbReference type="SUPFAM" id="SSF48350">
    <property type="entry name" value="GTPase activation domain, GAP"/>
    <property type="match status" value="1"/>
</dbReference>
<dbReference type="InterPro" id="IPR008936">
    <property type="entry name" value="Rho_GTPase_activation_prot"/>
</dbReference>
<dbReference type="OrthoDB" id="79452at2759"/>
<keyword evidence="1" id="KW-0343">GTPase activation</keyword>
<dbReference type="PROSITE" id="PS50003">
    <property type="entry name" value="PH_DOMAIN"/>
    <property type="match status" value="1"/>
</dbReference>
<evidence type="ECO:0000313" key="5">
    <source>
        <dbReference type="EMBL" id="TMW58060.1"/>
    </source>
</evidence>
<sequence>MSHGKTKLTRRLPTEQRVGDILSDSNSELSSLADDDVETAPIGAVEASQSRRQVSRQENMSSSSEASEDAYKHKKDAGVKAEDQTMVPAAKIHQRPANVPSMRRKNSKWYDSDDDNWSETQDKARRNRTSSHSEVAEKTPEVVSPGSLSANPRGGTLSPETVPPPPRATAELGAKRSSLQRLVDKIHLSPFGSRRKTLETGSPASSGPDTPRGLPNNNQQQHHVPASSRVKSPMGEIPLSNERSQPPPSISTVDRRPSSRRTSQDPSQYDINSPQSVVAPRRESTATPAESAMPRRRSNMVQSPTSPYEGYSNDTPGRRGSELPASGDALSPGQRKTPGAFPGRPGSGVLLEGWLRQKQRRGVKGMKKWNSRYFVLYAKTNEIRYYADVVQSAWGPIPLGEIGSISLRLIQRIGKPSHPKYKGCRFDITCRNTWGTHYADDYVSSEDENHTSNNNNSVNGDESNNAARSGDKTSTPKSSRVYSLIADSPPTAHAWVNMLDSLLIRSANSPRVDVGSGSGSGKLKKQGSSMGGSTKMITRRRSSALETESVVVVAPGENVPRAVVYAINYIFDSTPGIETEHFYEKEPEPVRLKIGLQFLNQLSTGPTPRTPSKEELERVLDPITAGAIVKLWLKQLEQPIVPYELFEDFASLAADAKNAKFELHRNLKVLVNALPPRNFAMLACLLFHLNDVNEYASKNGMDAAALASLFCEFIVRPRDRNIAGSAPPRDEALRHLVEEMISHVDAIIDEKESEILNRV</sequence>
<evidence type="ECO:0000256" key="2">
    <source>
        <dbReference type="SAM" id="MobiDB-lite"/>
    </source>
</evidence>
<feature type="compositionally biased region" description="Low complexity" evidence="2">
    <location>
        <begin position="451"/>
        <end position="465"/>
    </location>
</feature>
<dbReference type="InterPro" id="IPR011993">
    <property type="entry name" value="PH-like_dom_sf"/>
</dbReference>
<gene>
    <name evidence="5" type="ORF">Poli38472_013534</name>
</gene>
<evidence type="ECO:0000259" key="3">
    <source>
        <dbReference type="PROSITE" id="PS50003"/>
    </source>
</evidence>
<feature type="region of interest" description="Disordered" evidence="2">
    <location>
        <begin position="445"/>
        <end position="481"/>
    </location>
</feature>
<feature type="domain" description="Rho-GAP" evidence="4">
    <location>
        <begin position="543"/>
        <end position="748"/>
    </location>
</feature>
<feature type="domain" description="PH" evidence="3">
    <location>
        <begin position="348"/>
        <end position="504"/>
    </location>
</feature>
<comment type="caution">
    <text evidence="5">The sequence shown here is derived from an EMBL/GenBank/DDBJ whole genome shotgun (WGS) entry which is preliminary data.</text>
</comment>
<keyword evidence="6" id="KW-1185">Reference proteome</keyword>
<dbReference type="Gene3D" id="2.30.29.30">
    <property type="entry name" value="Pleckstrin-homology domain (PH domain)/Phosphotyrosine-binding domain (PTB)"/>
    <property type="match status" value="1"/>
</dbReference>
<evidence type="ECO:0000313" key="6">
    <source>
        <dbReference type="Proteomes" id="UP000794436"/>
    </source>
</evidence>
<dbReference type="GO" id="GO:0005096">
    <property type="term" value="F:GTPase activator activity"/>
    <property type="evidence" value="ECO:0007669"/>
    <property type="project" value="UniProtKB-KW"/>
</dbReference>
<dbReference type="PANTHER" id="PTHR15228:SF25">
    <property type="entry name" value="F-BAR DOMAIN-CONTAINING PROTEIN"/>
    <property type="match status" value="1"/>
</dbReference>
<dbReference type="CDD" id="cd00159">
    <property type="entry name" value="RhoGAP"/>
    <property type="match status" value="1"/>
</dbReference>
<evidence type="ECO:0000256" key="1">
    <source>
        <dbReference type="ARBA" id="ARBA00022468"/>
    </source>
</evidence>
<feature type="compositionally biased region" description="Polar residues" evidence="2">
    <location>
        <begin position="199"/>
        <end position="208"/>
    </location>
</feature>
<dbReference type="InterPro" id="IPR001849">
    <property type="entry name" value="PH_domain"/>
</dbReference>
<reference evidence="5" key="1">
    <citation type="submission" date="2019-03" db="EMBL/GenBank/DDBJ databases">
        <title>Long read genome sequence of the mycoparasitic Pythium oligandrum ATCC 38472 isolated from sugarbeet rhizosphere.</title>
        <authorList>
            <person name="Gaulin E."/>
        </authorList>
    </citation>
    <scope>NUCLEOTIDE SEQUENCE</scope>
    <source>
        <strain evidence="5">ATCC 38472_TT</strain>
    </source>
</reference>
<accession>A0A8K1C7U9</accession>
<feature type="compositionally biased region" description="Polar residues" evidence="2">
    <location>
        <begin position="472"/>
        <end position="481"/>
    </location>
</feature>
<dbReference type="Pfam" id="PF00620">
    <property type="entry name" value="RhoGAP"/>
    <property type="match status" value="1"/>
</dbReference>
<dbReference type="EMBL" id="SPLM01000113">
    <property type="protein sequence ID" value="TMW58060.1"/>
    <property type="molecule type" value="Genomic_DNA"/>
</dbReference>
<dbReference type="PANTHER" id="PTHR15228">
    <property type="entry name" value="SPERMATHECAL PHYSIOLOGY VARIANT"/>
    <property type="match status" value="1"/>
</dbReference>
<dbReference type="SMART" id="SM00324">
    <property type="entry name" value="RhoGAP"/>
    <property type="match status" value="1"/>
</dbReference>
<name>A0A8K1C7U9_PYTOL</name>